<evidence type="ECO:0000313" key="3">
    <source>
        <dbReference type="Proteomes" id="UP001372338"/>
    </source>
</evidence>
<accession>A0AAN9IA39</accession>
<sequence length="123" mass="12876">MHEVVNPGGGKDAPGASTSTSDGANGAANRVGTIQDQVDKGILSADKVVDSELHLIVVEARDALVVHKAAENQEVIKEPNAKQNDEEWHTVMNRKKTAQLKKVGKGVINKGDGSDNALPSSNG</sequence>
<protein>
    <submittedName>
        <fullName evidence="2">Uncharacterized protein</fullName>
    </submittedName>
</protein>
<reference evidence="2 3" key="1">
    <citation type="submission" date="2024-01" db="EMBL/GenBank/DDBJ databases">
        <title>The genomes of 5 underutilized Papilionoideae crops provide insights into root nodulation and disease resistanc.</title>
        <authorList>
            <person name="Yuan L."/>
        </authorList>
    </citation>
    <scope>NUCLEOTIDE SEQUENCE [LARGE SCALE GENOMIC DNA]</scope>
    <source>
        <strain evidence="2">ZHUSHIDOU_FW_LH</strain>
        <tissue evidence="2">Leaf</tissue>
    </source>
</reference>
<proteinExistence type="predicted"/>
<evidence type="ECO:0000256" key="1">
    <source>
        <dbReference type="SAM" id="MobiDB-lite"/>
    </source>
</evidence>
<comment type="caution">
    <text evidence="2">The sequence shown here is derived from an EMBL/GenBank/DDBJ whole genome shotgun (WGS) entry which is preliminary data.</text>
</comment>
<gene>
    <name evidence="2" type="ORF">RIF29_14221</name>
</gene>
<dbReference type="EMBL" id="JAYWIO010000003">
    <property type="protein sequence ID" value="KAK7273173.1"/>
    <property type="molecule type" value="Genomic_DNA"/>
</dbReference>
<evidence type="ECO:0000313" key="2">
    <source>
        <dbReference type="EMBL" id="KAK7273173.1"/>
    </source>
</evidence>
<dbReference type="AlphaFoldDB" id="A0AAN9IA39"/>
<feature type="region of interest" description="Disordered" evidence="1">
    <location>
        <begin position="101"/>
        <end position="123"/>
    </location>
</feature>
<dbReference type="Proteomes" id="UP001372338">
    <property type="component" value="Unassembled WGS sequence"/>
</dbReference>
<organism evidence="2 3">
    <name type="scientific">Crotalaria pallida</name>
    <name type="common">Smooth rattlebox</name>
    <name type="synonym">Crotalaria striata</name>
    <dbReference type="NCBI Taxonomy" id="3830"/>
    <lineage>
        <taxon>Eukaryota</taxon>
        <taxon>Viridiplantae</taxon>
        <taxon>Streptophyta</taxon>
        <taxon>Embryophyta</taxon>
        <taxon>Tracheophyta</taxon>
        <taxon>Spermatophyta</taxon>
        <taxon>Magnoliopsida</taxon>
        <taxon>eudicotyledons</taxon>
        <taxon>Gunneridae</taxon>
        <taxon>Pentapetalae</taxon>
        <taxon>rosids</taxon>
        <taxon>fabids</taxon>
        <taxon>Fabales</taxon>
        <taxon>Fabaceae</taxon>
        <taxon>Papilionoideae</taxon>
        <taxon>50 kb inversion clade</taxon>
        <taxon>genistoids sensu lato</taxon>
        <taxon>core genistoids</taxon>
        <taxon>Crotalarieae</taxon>
        <taxon>Crotalaria</taxon>
    </lineage>
</organism>
<feature type="region of interest" description="Disordered" evidence="1">
    <location>
        <begin position="1"/>
        <end position="37"/>
    </location>
</feature>
<name>A0AAN9IA39_CROPI</name>
<keyword evidence="3" id="KW-1185">Reference proteome</keyword>